<sequence length="66" mass="7406">VGMLATAQEVWRTKRLPEAVLLGMYEKAARDAVSAVRKRGLAEQADRLGEIFYRTGEFPPPEEDNT</sequence>
<reference evidence="1 2" key="1">
    <citation type="journal article" date="2019" name="Nat. Med.">
        <title>A library of human gut bacterial isolates paired with longitudinal multiomics data enables mechanistic microbiome research.</title>
        <authorList>
            <person name="Poyet M."/>
            <person name="Groussin M."/>
            <person name="Gibbons S.M."/>
            <person name="Avila-Pacheco J."/>
            <person name="Jiang X."/>
            <person name="Kearney S.M."/>
            <person name="Perrotta A.R."/>
            <person name="Berdy B."/>
            <person name="Zhao S."/>
            <person name="Lieberman T.D."/>
            <person name="Swanson P.K."/>
            <person name="Smith M."/>
            <person name="Roesemann S."/>
            <person name="Alexander J.E."/>
            <person name="Rich S.A."/>
            <person name="Livny J."/>
            <person name="Vlamakis H."/>
            <person name="Clish C."/>
            <person name="Bullock K."/>
            <person name="Deik A."/>
            <person name="Scott J."/>
            <person name="Pierce K.A."/>
            <person name="Xavier R.J."/>
            <person name="Alm E.J."/>
        </authorList>
    </citation>
    <scope>NUCLEOTIDE SEQUENCE [LARGE SCALE GENOMIC DNA]</scope>
    <source>
        <strain evidence="1 2">BIOML-A17</strain>
    </source>
</reference>
<dbReference type="AlphaFoldDB" id="A0A7J5KXL7"/>
<feature type="non-terminal residue" evidence="1">
    <location>
        <position position="1"/>
    </location>
</feature>
<accession>A0A7J5KXL7</accession>
<dbReference type="Proteomes" id="UP000440773">
    <property type="component" value="Unassembled WGS sequence"/>
</dbReference>
<evidence type="ECO:0000313" key="2">
    <source>
        <dbReference type="Proteomes" id="UP000440773"/>
    </source>
</evidence>
<name>A0A7J5KXL7_BACSE</name>
<organism evidence="1 2">
    <name type="scientific">Bacteroides stercoris</name>
    <dbReference type="NCBI Taxonomy" id="46506"/>
    <lineage>
        <taxon>Bacteria</taxon>
        <taxon>Pseudomonadati</taxon>
        <taxon>Bacteroidota</taxon>
        <taxon>Bacteroidia</taxon>
        <taxon>Bacteroidales</taxon>
        <taxon>Bacteroidaceae</taxon>
        <taxon>Bacteroides</taxon>
    </lineage>
</organism>
<evidence type="ECO:0000313" key="1">
    <source>
        <dbReference type="EMBL" id="KAB5276900.1"/>
    </source>
</evidence>
<dbReference type="EMBL" id="WCLP01000114">
    <property type="protein sequence ID" value="KAB5276900.1"/>
    <property type="molecule type" value="Genomic_DNA"/>
</dbReference>
<comment type="caution">
    <text evidence="1">The sequence shown here is derived from an EMBL/GenBank/DDBJ whole genome shotgun (WGS) entry which is preliminary data.</text>
</comment>
<protein>
    <submittedName>
        <fullName evidence="1">Uncharacterized protein</fullName>
    </submittedName>
</protein>
<dbReference type="RefSeq" id="WP_151871093.1">
    <property type="nucleotide sequence ID" value="NZ_WCLP01000114.1"/>
</dbReference>
<proteinExistence type="predicted"/>
<gene>
    <name evidence="1" type="ORF">F9962_18995</name>
</gene>